<evidence type="ECO:0000313" key="13">
    <source>
        <dbReference type="Proteomes" id="UP000483802"/>
    </source>
</evidence>
<keyword evidence="6 12" id="KW-0418">Kinase</keyword>
<gene>
    <name evidence="12" type="ORF">GPA10_27150</name>
</gene>
<evidence type="ECO:0000256" key="9">
    <source>
        <dbReference type="SAM" id="Phobius"/>
    </source>
</evidence>
<dbReference type="PANTHER" id="PTHR24421:SF10">
    <property type="entry name" value="NITRATE_NITRITE SENSOR PROTEIN NARQ"/>
    <property type="match status" value="1"/>
</dbReference>
<keyword evidence="3" id="KW-0597">Phosphoprotein</keyword>
<protein>
    <recommendedName>
        <fullName evidence="2">histidine kinase</fullName>
        <ecNumber evidence="2">2.7.13.3</ecNumber>
    </recommendedName>
</protein>
<name>A0A6L6X3J7_9ACTN</name>
<keyword evidence="9" id="KW-0812">Transmembrane</keyword>
<dbReference type="EMBL" id="WPNZ01000016">
    <property type="protein sequence ID" value="MVO88341.1"/>
    <property type="molecule type" value="Genomic_DNA"/>
</dbReference>
<accession>A0A6L6X3J7</accession>
<dbReference type="PANTHER" id="PTHR24421">
    <property type="entry name" value="NITRATE/NITRITE SENSOR PROTEIN NARX-RELATED"/>
    <property type="match status" value="1"/>
</dbReference>
<keyword evidence="7" id="KW-0067">ATP-binding</keyword>
<comment type="catalytic activity">
    <reaction evidence="1">
        <text>ATP + protein L-histidine = ADP + protein N-phospho-L-histidine.</text>
        <dbReference type="EC" id="2.7.13.3"/>
    </reaction>
</comment>
<dbReference type="CDD" id="cd16917">
    <property type="entry name" value="HATPase_UhpB-NarQ-NarX-like"/>
    <property type="match status" value="1"/>
</dbReference>
<dbReference type="InterPro" id="IPR050482">
    <property type="entry name" value="Sensor_HK_TwoCompSys"/>
</dbReference>
<dbReference type="EC" id="2.7.13.3" evidence="2"/>
<dbReference type="InterPro" id="IPR036890">
    <property type="entry name" value="HATPase_C_sf"/>
</dbReference>
<sequence>MIMRNFLVRRLRVAAGVLLGFLSAAVELVLTLASGLWLLATLGRSADERRGETPILAGARWWAGLQRRRMTLWYGQDPAGVAAPLTGMPALAYVSTRWTVGVLGGVVLLAALSGAAYASLLVWGWFWVDLDRWPVTMVISAFGGLFLLFLSMQGVHAVALMDEQLARHFLSPSDRMSMQRRIGELAESRAGVVQAVHDERRRIERDLHDGVQQRLVALGMLLGRARRAPDPGKSAELLRQAHEESQQALVELRDVAWRVYPAALDEGGLAAALESVAERAAIPVRLSCDLRDIPPPTAQAVAYFVAAEAVTNAVKHSGAAMVAVRADRTGALLRLCVEDDGRGGADPSGSGLLGLARRVAALDGTLTVASPAGGPTVITAELPCV</sequence>
<evidence type="ECO:0000259" key="10">
    <source>
        <dbReference type="Pfam" id="PF02518"/>
    </source>
</evidence>
<proteinExistence type="predicted"/>
<evidence type="ECO:0000256" key="2">
    <source>
        <dbReference type="ARBA" id="ARBA00012438"/>
    </source>
</evidence>
<dbReference type="SUPFAM" id="SSF55874">
    <property type="entry name" value="ATPase domain of HSP90 chaperone/DNA topoisomerase II/histidine kinase"/>
    <property type="match status" value="1"/>
</dbReference>
<evidence type="ECO:0000256" key="1">
    <source>
        <dbReference type="ARBA" id="ARBA00000085"/>
    </source>
</evidence>
<reference evidence="12 13" key="1">
    <citation type="submission" date="2019-11" db="EMBL/GenBank/DDBJ databases">
        <title>Streptomyces typhae sp. nov., a novel endophytic actinomycete isolated from the root of cattail pollen (Typha angustifolia L.).</title>
        <authorList>
            <person name="Peng C."/>
        </authorList>
    </citation>
    <scope>NUCLEOTIDE SEQUENCE [LARGE SCALE GENOMIC DNA]</scope>
    <source>
        <strain evidence="13">p1417</strain>
    </source>
</reference>
<dbReference type="Proteomes" id="UP000483802">
    <property type="component" value="Unassembled WGS sequence"/>
</dbReference>
<dbReference type="Pfam" id="PF02518">
    <property type="entry name" value="HATPase_c"/>
    <property type="match status" value="1"/>
</dbReference>
<feature type="transmembrane region" description="Helical" evidence="9">
    <location>
        <begin position="13"/>
        <end position="40"/>
    </location>
</feature>
<organism evidence="12 13">
    <name type="scientific">Streptomyces typhae</name>
    <dbReference type="NCBI Taxonomy" id="2681492"/>
    <lineage>
        <taxon>Bacteria</taxon>
        <taxon>Bacillati</taxon>
        <taxon>Actinomycetota</taxon>
        <taxon>Actinomycetes</taxon>
        <taxon>Kitasatosporales</taxon>
        <taxon>Streptomycetaceae</taxon>
        <taxon>Streptomyces</taxon>
    </lineage>
</organism>
<dbReference type="GO" id="GO:0016020">
    <property type="term" value="C:membrane"/>
    <property type="evidence" value="ECO:0007669"/>
    <property type="project" value="InterPro"/>
</dbReference>
<keyword evidence="8" id="KW-0902">Two-component regulatory system</keyword>
<dbReference type="Pfam" id="PF07730">
    <property type="entry name" value="HisKA_3"/>
    <property type="match status" value="1"/>
</dbReference>
<dbReference type="GO" id="GO:0046983">
    <property type="term" value="F:protein dimerization activity"/>
    <property type="evidence" value="ECO:0007669"/>
    <property type="project" value="InterPro"/>
</dbReference>
<keyword evidence="9" id="KW-0472">Membrane</keyword>
<keyword evidence="9" id="KW-1133">Transmembrane helix</keyword>
<feature type="domain" description="Signal transduction histidine kinase subgroup 3 dimerisation and phosphoacceptor" evidence="11">
    <location>
        <begin position="199"/>
        <end position="263"/>
    </location>
</feature>
<evidence type="ECO:0000256" key="3">
    <source>
        <dbReference type="ARBA" id="ARBA00022553"/>
    </source>
</evidence>
<feature type="domain" description="Histidine kinase/HSP90-like ATPase" evidence="10">
    <location>
        <begin position="304"/>
        <end position="383"/>
    </location>
</feature>
<dbReference type="GO" id="GO:0005524">
    <property type="term" value="F:ATP binding"/>
    <property type="evidence" value="ECO:0007669"/>
    <property type="project" value="UniProtKB-KW"/>
</dbReference>
<keyword evidence="4" id="KW-0808">Transferase</keyword>
<feature type="transmembrane region" description="Helical" evidence="9">
    <location>
        <begin position="98"/>
        <end position="126"/>
    </location>
</feature>
<evidence type="ECO:0000256" key="7">
    <source>
        <dbReference type="ARBA" id="ARBA00022840"/>
    </source>
</evidence>
<dbReference type="GO" id="GO:0000155">
    <property type="term" value="F:phosphorelay sensor kinase activity"/>
    <property type="evidence" value="ECO:0007669"/>
    <property type="project" value="InterPro"/>
</dbReference>
<dbReference type="InterPro" id="IPR003594">
    <property type="entry name" value="HATPase_dom"/>
</dbReference>
<evidence type="ECO:0000256" key="8">
    <source>
        <dbReference type="ARBA" id="ARBA00023012"/>
    </source>
</evidence>
<comment type="caution">
    <text evidence="12">The sequence shown here is derived from an EMBL/GenBank/DDBJ whole genome shotgun (WGS) entry which is preliminary data.</text>
</comment>
<evidence type="ECO:0000313" key="12">
    <source>
        <dbReference type="EMBL" id="MVO88341.1"/>
    </source>
</evidence>
<dbReference type="Gene3D" id="1.20.5.1930">
    <property type="match status" value="1"/>
</dbReference>
<evidence type="ECO:0000256" key="5">
    <source>
        <dbReference type="ARBA" id="ARBA00022741"/>
    </source>
</evidence>
<keyword evidence="13" id="KW-1185">Reference proteome</keyword>
<evidence type="ECO:0000256" key="4">
    <source>
        <dbReference type="ARBA" id="ARBA00022679"/>
    </source>
</evidence>
<dbReference type="InterPro" id="IPR011712">
    <property type="entry name" value="Sig_transdc_His_kin_sub3_dim/P"/>
</dbReference>
<evidence type="ECO:0000259" key="11">
    <source>
        <dbReference type="Pfam" id="PF07730"/>
    </source>
</evidence>
<dbReference type="AlphaFoldDB" id="A0A6L6X3J7"/>
<feature type="transmembrane region" description="Helical" evidence="9">
    <location>
        <begin position="138"/>
        <end position="161"/>
    </location>
</feature>
<evidence type="ECO:0000256" key="6">
    <source>
        <dbReference type="ARBA" id="ARBA00022777"/>
    </source>
</evidence>
<keyword evidence="5" id="KW-0547">Nucleotide-binding</keyword>
<dbReference type="Gene3D" id="3.30.565.10">
    <property type="entry name" value="Histidine kinase-like ATPase, C-terminal domain"/>
    <property type="match status" value="1"/>
</dbReference>